<evidence type="ECO:0000313" key="4">
    <source>
        <dbReference type="Proteomes" id="UP000772434"/>
    </source>
</evidence>
<keyword evidence="4" id="KW-1185">Reference proteome</keyword>
<proteinExistence type="predicted"/>
<dbReference type="AlphaFoldDB" id="A0A9P5Q0H5"/>
<dbReference type="GO" id="GO:0008270">
    <property type="term" value="F:zinc ion binding"/>
    <property type="evidence" value="ECO:0007669"/>
    <property type="project" value="UniProtKB-KW"/>
</dbReference>
<accession>A0A9P5Q0H5</accession>
<feature type="domain" description="CCHC-type" evidence="2">
    <location>
        <begin position="288"/>
        <end position="301"/>
    </location>
</feature>
<dbReference type="Pfam" id="PF00098">
    <property type="entry name" value="zf-CCHC"/>
    <property type="match status" value="1"/>
</dbReference>
<protein>
    <recommendedName>
        <fullName evidence="2">CCHC-type domain-containing protein</fullName>
    </recommendedName>
</protein>
<dbReference type="GO" id="GO:0003676">
    <property type="term" value="F:nucleic acid binding"/>
    <property type="evidence" value="ECO:0007669"/>
    <property type="project" value="InterPro"/>
</dbReference>
<evidence type="ECO:0000256" key="1">
    <source>
        <dbReference type="PROSITE-ProRule" id="PRU00047"/>
    </source>
</evidence>
<comment type="caution">
    <text evidence="3">The sequence shown here is derived from an EMBL/GenBank/DDBJ whole genome shotgun (WGS) entry which is preliminary data.</text>
</comment>
<dbReference type="Proteomes" id="UP000772434">
    <property type="component" value="Unassembled WGS sequence"/>
</dbReference>
<dbReference type="InterPro" id="IPR001878">
    <property type="entry name" value="Znf_CCHC"/>
</dbReference>
<dbReference type="SMART" id="SM00343">
    <property type="entry name" value="ZnF_C2HC"/>
    <property type="match status" value="1"/>
</dbReference>
<evidence type="ECO:0000259" key="2">
    <source>
        <dbReference type="PROSITE" id="PS50158"/>
    </source>
</evidence>
<organism evidence="3 4">
    <name type="scientific">Rhodocollybia butyracea</name>
    <dbReference type="NCBI Taxonomy" id="206335"/>
    <lineage>
        <taxon>Eukaryota</taxon>
        <taxon>Fungi</taxon>
        <taxon>Dikarya</taxon>
        <taxon>Basidiomycota</taxon>
        <taxon>Agaricomycotina</taxon>
        <taxon>Agaricomycetes</taxon>
        <taxon>Agaricomycetidae</taxon>
        <taxon>Agaricales</taxon>
        <taxon>Marasmiineae</taxon>
        <taxon>Omphalotaceae</taxon>
        <taxon>Rhodocollybia</taxon>
    </lineage>
</organism>
<keyword evidence="1" id="KW-0863">Zinc-finger</keyword>
<dbReference type="InterPro" id="IPR036428">
    <property type="entry name" value="PCD_sf"/>
</dbReference>
<keyword evidence="1" id="KW-0479">Metal-binding</keyword>
<gene>
    <name evidence="3" type="ORF">BDP27DRAFT_1320121</name>
</gene>
<evidence type="ECO:0000313" key="3">
    <source>
        <dbReference type="EMBL" id="KAF9072538.1"/>
    </source>
</evidence>
<dbReference type="GO" id="GO:0008124">
    <property type="term" value="F:4-alpha-hydroxytetrahydrobiopterin dehydratase activity"/>
    <property type="evidence" value="ECO:0007669"/>
    <property type="project" value="InterPro"/>
</dbReference>
<dbReference type="EMBL" id="JADNRY010000023">
    <property type="protein sequence ID" value="KAF9072538.1"/>
    <property type="molecule type" value="Genomic_DNA"/>
</dbReference>
<keyword evidence="1" id="KW-0862">Zinc</keyword>
<dbReference type="PROSITE" id="PS50158">
    <property type="entry name" value="ZF_CCHC"/>
    <property type="match status" value="1"/>
</dbReference>
<name>A0A9P5Q0H5_9AGAR</name>
<dbReference type="GO" id="GO:0006729">
    <property type="term" value="P:tetrahydrobiopterin biosynthetic process"/>
    <property type="evidence" value="ECO:0007669"/>
    <property type="project" value="InterPro"/>
</dbReference>
<dbReference type="OrthoDB" id="3263285at2759"/>
<sequence>MLFRSSVLRTLQTTLKSQRFKSTGVTRGVAQIPQYFEQITALPPLPPFPQTNPTPWLEREELEMLYSLPYLTPWTFRPRLLPSNAQTGIQANFIHVSSDVNYDKTLGNGLVLTATYKFRTQPAAAHFMDEVQRISEEEQHDPLFLRLYLRNNNPKVDVHYAVLIRSITREAFIPQSILDMRPRHLTAKRRIYFPETLIIPGLTKRDIRFVLLVDKMFRDIFFPNSSTSDDLSESGIQSSVRHPITAEDRINLVQSVFRRGFCPCCGSNHELQQCPERNDHPPQDRKGCYRCGKTGHWDVDCSL</sequence>
<reference evidence="3" key="1">
    <citation type="submission" date="2020-11" db="EMBL/GenBank/DDBJ databases">
        <authorList>
            <consortium name="DOE Joint Genome Institute"/>
            <person name="Ahrendt S."/>
            <person name="Riley R."/>
            <person name="Andreopoulos W."/>
            <person name="Labutti K."/>
            <person name="Pangilinan J."/>
            <person name="Ruiz-Duenas F.J."/>
            <person name="Barrasa J.M."/>
            <person name="Sanchez-Garcia M."/>
            <person name="Camarero S."/>
            <person name="Miyauchi S."/>
            <person name="Serrano A."/>
            <person name="Linde D."/>
            <person name="Babiker R."/>
            <person name="Drula E."/>
            <person name="Ayuso-Fernandez I."/>
            <person name="Pacheco R."/>
            <person name="Padilla G."/>
            <person name="Ferreira P."/>
            <person name="Barriuso J."/>
            <person name="Kellner H."/>
            <person name="Castanera R."/>
            <person name="Alfaro M."/>
            <person name="Ramirez L."/>
            <person name="Pisabarro A.G."/>
            <person name="Kuo A."/>
            <person name="Tritt A."/>
            <person name="Lipzen A."/>
            <person name="He G."/>
            <person name="Yan M."/>
            <person name="Ng V."/>
            <person name="Cullen D."/>
            <person name="Martin F."/>
            <person name="Rosso M.-N."/>
            <person name="Henrissat B."/>
            <person name="Hibbett D."/>
            <person name="Martinez A.T."/>
            <person name="Grigoriev I.V."/>
        </authorList>
    </citation>
    <scope>NUCLEOTIDE SEQUENCE</scope>
    <source>
        <strain evidence="3">AH 40177</strain>
    </source>
</reference>
<dbReference type="Gene3D" id="3.30.1360.20">
    <property type="entry name" value="Transcriptional coactivator/pterin dehydratase"/>
    <property type="match status" value="1"/>
</dbReference>